<proteinExistence type="predicted"/>
<dbReference type="AlphaFoldDB" id="A0A7Y9JHY7"/>
<protein>
    <submittedName>
        <fullName evidence="1">Uncharacterized protein</fullName>
    </submittedName>
</protein>
<evidence type="ECO:0000313" key="2">
    <source>
        <dbReference type="Proteomes" id="UP000529783"/>
    </source>
</evidence>
<evidence type="ECO:0000313" key="1">
    <source>
        <dbReference type="EMBL" id="NYD47874.1"/>
    </source>
</evidence>
<sequence>MSEEGAGETALTDGRGLSVWCEAAAFRWRTGSGQTGGLPLTDITEACERIVELCEASPASPA</sequence>
<gene>
    <name evidence="1" type="ORF">BJY14_003857</name>
</gene>
<dbReference type="EMBL" id="JACCBA010000001">
    <property type="protein sequence ID" value="NYD47874.1"/>
    <property type="molecule type" value="Genomic_DNA"/>
</dbReference>
<dbReference type="RefSeq" id="WP_179844885.1">
    <property type="nucleotide sequence ID" value="NZ_JACCBA010000001.1"/>
</dbReference>
<accession>A0A7Y9JHY7</accession>
<reference evidence="1 2" key="1">
    <citation type="submission" date="2020-07" db="EMBL/GenBank/DDBJ databases">
        <title>Sequencing the genomes of 1000 actinobacteria strains.</title>
        <authorList>
            <person name="Klenk H.-P."/>
        </authorList>
    </citation>
    <scope>NUCLEOTIDE SEQUENCE [LARGE SCALE GENOMIC DNA]</scope>
    <source>
        <strain evidence="1 2">DSM 40398</strain>
    </source>
</reference>
<keyword evidence="2" id="KW-1185">Reference proteome</keyword>
<organism evidence="1 2">
    <name type="scientific">Actinomadura luteofluorescens</name>
    <dbReference type="NCBI Taxonomy" id="46163"/>
    <lineage>
        <taxon>Bacteria</taxon>
        <taxon>Bacillati</taxon>
        <taxon>Actinomycetota</taxon>
        <taxon>Actinomycetes</taxon>
        <taxon>Streptosporangiales</taxon>
        <taxon>Thermomonosporaceae</taxon>
        <taxon>Actinomadura</taxon>
    </lineage>
</organism>
<dbReference type="Proteomes" id="UP000529783">
    <property type="component" value="Unassembled WGS sequence"/>
</dbReference>
<comment type="caution">
    <text evidence="1">The sequence shown here is derived from an EMBL/GenBank/DDBJ whole genome shotgun (WGS) entry which is preliminary data.</text>
</comment>
<name>A0A7Y9JHY7_9ACTN</name>